<dbReference type="Bgee" id="ENSGACG00000014230">
    <property type="expression patterns" value="Expressed in telencephalon and 3 other cell types or tissues"/>
</dbReference>
<proteinExistence type="predicted"/>
<dbReference type="AlphaFoldDB" id="G3PMF5"/>
<accession>G3PMF5</accession>
<reference evidence="1" key="1">
    <citation type="submission" date="2006-01" db="EMBL/GenBank/DDBJ databases">
        <authorList>
            <person name="Lindblad-Toh K."/>
            <person name="Mauceli E."/>
            <person name="Grabherr M."/>
            <person name="Chang J.L."/>
            <person name="Lander E.S."/>
        </authorList>
    </citation>
    <scope>NUCLEOTIDE SEQUENCE [LARGE SCALE GENOMIC DNA]</scope>
</reference>
<reference evidence="1" key="2">
    <citation type="submission" date="2024-04" db="UniProtKB">
        <authorList>
            <consortium name="Ensembl"/>
        </authorList>
    </citation>
    <scope>IDENTIFICATION</scope>
</reference>
<dbReference type="InParanoid" id="G3PMF5"/>
<protein>
    <submittedName>
        <fullName evidence="1">Uncharacterized protein</fullName>
    </submittedName>
</protein>
<name>G3PMF5_GASAC</name>
<dbReference type="Ensembl" id="ENSGACT00000018824.1">
    <property type="protein sequence ID" value="ENSGACP00000018786.1"/>
    <property type="gene ID" value="ENSGACG00000014230.1"/>
</dbReference>
<sequence>MAEETEEGGGGFRLIFKYKRTCTNCIASRHCAPIFTGIVTGSRTPPWQDHPFTGLCRYEGSLGENKATAMTSGMKGKTMRVRSGGGGGSADLITAENYLTSSDLSERTLKLTHSTWTFILGTRSSHTTE</sequence>
<evidence type="ECO:0000313" key="1">
    <source>
        <dbReference type="Ensembl" id="ENSGACP00000018786.1"/>
    </source>
</evidence>
<organism evidence="1">
    <name type="scientific">Gasterosteus aculeatus</name>
    <name type="common">Three-spined stickleback</name>
    <dbReference type="NCBI Taxonomy" id="69293"/>
    <lineage>
        <taxon>Eukaryota</taxon>
        <taxon>Metazoa</taxon>
        <taxon>Chordata</taxon>
        <taxon>Craniata</taxon>
        <taxon>Vertebrata</taxon>
        <taxon>Euteleostomi</taxon>
        <taxon>Actinopterygii</taxon>
        <taxon>Neopterygii</taxon>
        <taxon>Teleostei</taxon>
        <taxon>Neoteleostei</taxon>
        <taxon>Acanthomorphata</taxon>
        <taxon>Eupercaria</taxon>
        <taxon>Perciformes</taxon>
        <taxon>Cottioidei</taxon>
        <taxon>Gasterosteales</taxon>
        <taxon>Gasterosteidae</taxon>
        <taxon>Gasterosteus</taxon>
    </lineage>
</organism>